<organism evidence="1">
    <name type="scientific">Candidatus Methanogaster sp. ANME-2c ERB4</name>
    <dbReference type="NCBI Taxonomy" id="2759911"/>
    <lineage>
        <taxon>Archaea</taxon>
        <taxon>Methanobacteriati</taxon>
        <taxon>Methanobacteriota</taxon>
        <taxon>Stenosarchaea group</taxon>
        <taxon>Methanomicrobia</taxon>
        <taxon>Methanosarcinales</taxon>
        <taxon>ANME-2 cluster</taxon>
        <taxon>Candidatus Methanogasteraceae</taxon>
        <taxon>Candidatus Methanogaster</taxon>
    </lineage>
</organism>
<evidence type="ECO:0008006" key="2">
    <source>
        <dbReference type="Google" id="ProtNLM"/>
    </source>
</evidence>
<protein>
    <recommendedName>
        <fullName evidence="2">DUF2249 domain-containing protein</fullName>
    </recommendedName>
</protein>
<name>A0A7G9YLX4_9EURY</name>
<dbReference type="AlphaFoldDB" id="A0A7G9YLX4"/>
<gene>
    <name evidence="1" type="ORF">CMADCPIN_00038</name>
</gene>
<dbReference type="EMBL" id="MT631368">
    <property type="protein sequence ID" value="QNO49008.1"/>
    <property type="molecule type" value="Genomic_DNA"/>
</dbReference>
<sequence>MDNEWKDNKESYEVLDGRGLAGNFLAAVLAKAKKFAEGGGICVIQSFEPIPLYSTLADIGFEHLTEKISDNEYRTYFYRREVKEAVGSMTMPLHPAALANIGKTDKTLGKIVSQFWQLVWKKEDPAIDLKTTYLLSLANGVGAGRLRQATRELVKSYYAGVTVSELDELFTLLVWNQGVGNFASEISPSPLFAAYQLIKRLEHEGKDRGEVLAELVMKFGEENPDVSVLEQKR</sequence>
<evidence type="ECO:0000313" key="1">
    <source>
        <dbReference type="EMBL" id="QNO49008.1"/>
    </source>
</evidence>
<accession>A0A7G9YLX4</accession>
<dbReference type="Gene3D" id="1.20.1290.10">
    <property type="entry name" value="AhpD-like"/>
    <property type="match status" value="1"/>
</dbReference>
<dbReference type="SUPFAM" id="SSF69118">
    <property type="entry name" value="AhpD-like"/>
    <property type="match status" value="1"/>
</dbReference>
<dbReference type="InterPro" id="IPR029032">
    <property type="entry name" value="AhpD-like"/>
</dbReference>
<reference evidence="1" key="1">
    <citation type="submission" date="2020-06" db="EMBL/GenBank/DDBJ databases">
        <title>Unique genomic features of the anaerobic methanotrophic archaea.</title>
        <authorList>
            <person name="Chadwick G.L."/>
            <person name="Skennerton C.T."/>
            <person name="Laso-Perez R."/>
            <person name="Leu A.O."/>
            <person name="Speth D.R."/>
            <person name="Yu H."/>
            <person name="Morgan-Lang C."/>
            <person name="Hatzenpichler R."/>
            <person name="Goudeau D."/>
            <person name="Malmstrom R."/>
            <person name="Brazelton W.J."/>
            <person name="Woyke T."/>
            <person name="Hallam S.J."/>
            <person name="Tyson G.W."/>
            <person name="Wegener G."/>
            <person name="Boetius A."/>
            <person name="Orphan V."/>
        </authorList>
    </citation>
    <scope>NUCLEOTIDE SEQUENCE</scope>
</reference>
<proteinExistence type="predicted"/>